<keyword evidence="6" id="KW-0805">Transcription regulation</keyword>
<evidence type="ECO:0000256" key="3">
    <source>
        <dbReference type="ARBA" id="ARBA00022765"/>
    </source>
</evidence>
<feature type="compositionally biased region" description="Polar residues" evidence="13">
    <location>
        <begin position="15"/>
        <end position="24"/>
    </location>
</feature>
<dbReference type="InterPro" id="IPR044344">
    <property type="entry name" value="N_prot_C_CoV"/>
</dbReference>
<dbReference type="GO" id="GO:1990904">
    <property type="term" value="C:ribonucleoprotein complex"/>
    <property type="evidence" value="ECO:0007669"/>
    <property type="project" value="UniProtKB-KW"/>
</dbReference>
<feature type="region of interest" description="Disordered" evidence="13">
    <location>
        <begin position="1"/>
        <end position="39"/>
    </location>
</feature>
<comment type="function">
    <text evidence="10">Packages the positive strand viral genome RNA into a helical ribonucleocapsid (RNP) and plays a fundamental role during virion assembly through its interactions with the viral genome and membrane protein M. Plays an important role in enhancing the efficiency of subgenomic viral RNA transcription as well as viral replication.</text>
</comment>
<dbReference type="InterPro" id="IPR043505">
    <property type="entry name" value="NCAP_bCoV"/>
</dbReference>
<dbReference type="PROSITE" id="PS51928">
    <property type="entry name" value="COV_N_NTD"/>
    <property type="match status" value="1"/>
</dbReference>
<feature type="domain" description="CoV N CTD" evidence="15">
    <location>
        <begin position="238"/>
        <end position="361"/>
    </location>
</feature>
<evidence type="ECO:0000259" key="15">
    <source>
        <dbReference type="PROSITE" id="PS51929"/>
    </source>
</evidence>
<evidence type="ECO:0000256" key="1">
    <source>
        <dbReference type="ARBA" id="ARBA00004340"/>
    </source>
</evidence>
<evidence type="ECO:0000313" key="16">
    <source>
        <dbReference type="EMBL" id="WCC63313.1"/>
    </source>
</evidence>
<evidence type="ECO:0000256" key="12">
    <source>
        <dbReference type="PROSITE-ProRule" id="PRU01276"/>
    </source>
</evidence>
<dbReference type="GO" id="GO:0043657">
    <property type="term" value="C:host cell"/>
    <property type="evidence" value="ECO:0007669"/>
    <property type="project" value="UniProtKB-SubCell"/>
</dbReference>
<proteinExistence type="inferred from homology"/>
<keyword evidence="2 11" id="KW-0597">Phosphoprotein</keyword>
<dbReference type="InterPro" id="IPR044345">
    <property type="entry name" value="N_prot_N_CoV"/>
</dbReference>
<evidence type="ECO:0000256" key="5">
    <source>
        <dbReference type="ARBA" id="ARBA00022884"/>
    </source>
</evidence>
<feature type="modified residue" description="Phosphoserine; by host" evidence="11">
    <location>
        <position position="132"/>
    </location>
</feature>
<evidence type="ECO:0000256" key="13">
    <source>
        <dbReference type="SAM" id="MobiDB-lite"/>
    </source>
</evidence>
<evidence type="ECO:0000256" key="4">
    <source>
        <dbReference type="ARBA" id="ARBA00022844"/>
    </source>
</evidence>
<accession>A0AA49ED73</accession>
<evidence type="ECO:0000256" key="6">
    <source>
        <dbReference type="ARBA" id="ARBA00023015"/>
    </source>
</evidence>
<keyword evidence="3" id="KW-0013">ADP-ribosylation</keyword>
<evidence type="ECO:0000259" key="14">
    <source>
        <dbReference type="PROSITE" id="PS51928"/>
    </source>
</evidence>
<keyword evidence="4 10" id="KW-0946">Virion</keyword>
<protein>
    <recommendedName>
        <fullName evidence="10">Nucleoprotein</fullName>
    </recommendedName>
</protein>
<evidence type="ECO:0000256" key="11">
    <source>
        <dbReference type="PIRSR" id="PIRSR003888-1"/>
    </source>
</evidence>
<feature type="modified residue" description="Phosphoserine; by host" evidence="11">
    <location>
        <position position="370"/>
    </location>
</feature>
<keyword evidence="7 10" id="KW-0543">Viral nucleoprotein</keyword>
<evidence type="ECO:0000256" key="7">
    <source>
        <dbReference type="ARBA" id="ARBA00023086"/>
    </source>
</evidence>
<evidence type="ECO:0000256" key="9">
    <source>
        <dbReference type="ARBA" id="ARBA00023274"/>
    </source>
</evidence>
<feature type="region of interest" description="Disordered" evidence="13">
    <location>
        <begin position="144"/>
        <end position="204"/>
    </location>
</feature>
<evidence type="ECO:0000256" key="8">
    <source>
        <dbReference type="ARBA" id="ARBA00023163"/>
    </source>
</evidence>
<dbReference type="PROSITE" id="PS51929">
    <property type="entry name" value="COV_N_CTD"/>
    <property type="match status" value="1"/>
</dbReference>
<dbReference type="InterPro" id="IPR001218">
    <property type="entry name" value="Nucleocap_CoV"/>
</dbReference>
<dbReference type="InterPro" id="IPR037195">
    <property type="entry name" value="Nucleocapsid_N"/>
</dbReference>
<dbReference type="CDD" id="cd21554">
    <property type="entry name" value="CoV_N-NTD"/>
    <property type="match status" value="1"/>
</dbReference>
<feature type="domain" description="CoV N NTD" evidence="14">
    <location>
        <begin position="38"/>
        <end position="163"/>
    </location>
</feature>
<evidence type="ECO:0000256" key="10">
    <source>
        <dbReference type="PIRNR" id="PIRNR003888"/>
    </source>
</evidence>
<dbReference type="SUPFAM" id="SSF103068">
    <property type="entry name" value="Nucleocapsid protein dimerization domain"/>
    <property type="match status" value="1"/>
</dbReference>
<reference evidence="16" key="1">
    <citation type="submission" date="2023-01" db="EMBL/GenBank/DDBJ databases">
        <title>Panoramic Analysis of Coronaviruses Carried by Representative Bat Species in Southern China to Better Understand the Coronavirus Sphere.</title>
        <authorList>
            <person name="Han Y."/>
            <person name="Xu P."/>
            <person name="Wang Y."/>
            <person name="Zhao W."/>
            <person name="Wang J."/>
            <person name="Jin Q."/>
            <person name="Wu Z."/>
        </authorList>
    </citation>
    <scope>NUCLEOTIDE SEQUENCE</scope>
    <source>
        <strain evidence="16">BtPa-BetaCoV/GD2018-Q255</strain>
    </source>
</reference>
<evidence type="ECO:0000256" key="2">
    <source>
        <dbReference type="ARBA" id="ARBA00022553"/>
    </source>
</evidence>
<dbReference type="InterPro" id="IPR037179">
    <property type="entry name" value="Nucleocapsid_C"/>
</dbReference>
<dbReference type="GO" id="GO:0019013">
    <property type="term" value="C:viral nucleocapsid"/>
    <property type="evidence" value="ECO:0007669"/>
    <property type="project" value="UniProtKB-UniRule"/>
</dbReference>
<comment type="subcellular location">
    <subcellularLocation>
        <location evidence="1">Host cell</location>
    </subcellularLocation>
    <subcellularLocation>
        <location evidence="10">Virion</location>
    </subcellularLocation>
    <text evidence="10">Located inside the virion, complexed with the viral RNA. Probably associates with ER-derived membranes where it participates in viral RNA synthesis and virus budding.</text>
</comment>
<keyword evidence="5 10" id="KW-0694">RNA-binding</keyword>
<dbReference type="CDD" id="cd21595">
    <property type="entry name" value="CoV_N-CTD"/>
    <property type="match status" value="1"/>
</dbReference>
<dbReference type="EMBL" id="OQ175275">
    <property type="protein sequence ID" value="WCC63313.1"/>
    <property type="molecule type" value="Genomic_RNA"/>
</dbReference>
<dbReference type="SUPFAM" id="SSF110304">
    <property type="entry name" value="Coronavirus RNA-binding domain"/>
    <property type="match status" value="1"/>
</dbReference>
<sequence>MATPAPPRAVVFATDNDTPTNNQRPGRPRTKPRPAPNTTVSWFTGLTQHGKQPLAFPPGQGVPLNANSTPAQNAGYWRRQDRKINTGNGTKPLAPRWYFYYTGTGPEANLPFRSVKDGIIWVHENGATDAPSVFGTRNPANDPAIVTQFAPGTTLPKNFHIEGTGGNSQSSSRASSRSSSRSSSRNGRSNNSSRNASPAPHGVGDVVGAGTLSVLLDLQKRLADLEAGKGTKQPKVITKKDAQAAKQKMRHKRVATKGYNVVQAFGMRGPGPLQSNFGDMQYNKLGTEDPRWPQIAELAPSASAFMSTSQFKVTHQSNDENGEPVYFLSYSGAIKLDPKNPNYSKWMEILEANIDAYKSFPKKEKKQKPSGDNAVTAPATSQMEDVPELPPKQQRKKRVVQGSITQRSAGVPTFEDVVDAISPIKRHKLPIERNKSRGDR</sequence>
<dbReference type="Pfam" id="PF00937">
    <property type="entry name" value="CoV_nucleocap"/>
    <property type="match status" value="1"/>
</dbReference>
<feature type="modified residue" description="Phosphothreonine; by host" evidence="11">
    <location>
        <position position="147"/>
    </location>
</feature>
<dbReference type="PIRSF" id="PIRSF003888">
    <property type="entry name" value="Corona_nucleocap"/>
    <property type="match status" value="1"/>
</dbReference>
<organism evidence="16">
    <name type="scientific">Bat Coronavirus PaGD18</name>
    <dbReference type="NCBI Taxonomy" id="3018869"/>
    <lineage>
        <taxon>Viruses</taxon>
        <taxon>Riboviria</taxon>
        <taxon>Orthornavirae</taxon>
        <taxon>Pisuviricota</taxon>
        <taxon>Pisoniviricetes</taxon>
        <taxon>Nidovirales</taxon>
        <taxon>Cornidovirineae</taxon>
        <taxon>Coronaviridae</taxon>
        <taxon>Orthocoronavirinae</taxon>
    </lineage>
</organism>
<gene>
    <name evidence="16" type="primary">N</name>
</gene>
<dbReference type="GO" id="GO:0003723">
    <property type="term" value="F:RNA binding"/>
    <property type="evidence" value="ECO:0007669"/>
    <property type="project" value="UniProtKB-UniRule"/>
</dbReference>
<keyword evidence="8" id="KW-0804">Transcription</keyword>
<feature type="compositionally biased region" description="Low complexity" evidence="13">
    <location>
        <begin position="167"/>
        <end position="197"/>
    </location>
</feature>
<name>A0AA49ED73_9NIDO</name>
<keyword evidence="9 12" id="KW-0687">Ribonucleoprotein</keyword>
<dbReference type="HAMAP" id="MF_04096">
    <property type="entry name" value="BETA_CORONA_NCAP"/>
    <property type="match status" value="1"/>
</dbReference>
<feature type="region of interest" description="Disordered" evidence="13">
    <location>
        <begin position="361"/>
        <end position="412"/>
    </location>
</feature>